<dbReference type="Gene3D" id="3.20.20.70">
    <property type="entry name" value="Aldolase class I"/>
    <property type="match status" value="2"/>
</dbReference>
<keyword evidence="2" id="KW-0288">FMN</keyword>
<dbReference type="Proteomes" id="UP000308199">
    <property type="component" value="Unassembled WGS sequence"/>
</dbReference>
<dbReference type="InterPro" id="IPR013785">
    <property type="entry name" value="Aldolase_TIM"/>
</dbReference>
<gene>
    <name evidence="4" type="ORF">EW145_g6706</name>
</gene>
<dbReference type="CDD" id="cd04730">
    <property type="entry name" value="NPD_like"/>
    <property type="match status" value="1"/>
</dbReference>
<evidence type="ECO:0000256" key="1">
    <source>
        <dbReference type="ARBA" id="ARBA00022630"/>
    </source>
</evidence>
<protein>
    <submittedName>
        <fullName evidence="4">Uncharacterized protein</fullName>
    </submittedName>
</protein>
<dbReference type="AlphaFoldDB" id="A0A4S4KVH0"/>
<accession>A0A4S4KVH0</accession>
<dbReference type="OrthoDB" id="2349068at2759"/>
<reference evidence="4 5" key="1">
    <citation type="submission" date="2019-02" db="EMBL/GenBank/DDBJ databases">
        <title>Genome sequencing of the rare red list fungi Phellinidium pouzarii.</title>
        <authorList>
            <person name="Buettner E."/>
            <person name="Kellner H."/>
        </authorList>
    </citation>
    <scope>NUCLEOTIDE SEQUENCE [LARGE SCALE GENOMIC DNA]</scope>
    <source>
        <strain evidence="4 5">DSM 108285</strain>
    </source>
</reference>
<name>A0A4S4KVH0_9AGAM</name>
<dbReference type="PANTHER" id="PTHR32332">
    <property type="entry name" value="2-NITROPROPANE DIOXYGENASE"/>
    <property type="match status" value="1"/>
</dbReference>
<dbReference type="GO" id="GO:0018580">
    <property type="term" value="F:nitronate monooxygenase activity"/>
    <property type="evidence" value="ECO:0007669"/>
    <property type="project" value="InterPro"/>
</dbReference>
<comment type="caution">
    <text evidence="4">The sequence shown here is derived from an EMBL/GenBank/DDBJ whole genome shotgun (WGS) entry which is preliminary data.</text>
</comment>
<organism evidence="4 5">
    <name type="scientific">Phellinidium pouzarii</name>
    <dbReference type="NCBI Taxonomy" id="167371"/>
    <lineage>
        <taxon>Eukaryota</taxon>
        <taxon>Fungi</taxon>
        <taxon>Dikarya</taxon>
        <taxon>Basidiomycota</taxon>
        <taxon>Agaricomycotina</taxon>
        <taxon>Agaricomycetes</taxon>
        <taxon>Hymenochaetales</taxon>
        <taxon>Hymenochaetaceae</taxon>
        <taxon>Phellinidium</taxon>
    </lineage>
</organism>
<keyword evidence="1" id="KW-0285">Flavoprotein</keyword>
<evidence type="ECO:0000313" key="5">
    <source>
        <dbReference type="Proteomes" id="UP000308199"/>
    </source>
</evidence>
<proteinExistence type="predicted"/>
<dbReference type="Pfam" id="PF03060">
    <property type="entry name" value="NMO"/>
    <property type="match status" value="1"/>
</dbReference>
<keyword evidence="3" id="KW-0560">Oxidoreductase</keyword>
<keyword evidence="5" id="KW-1185">Reference proteome</keyword>
<sequence>MTHNLPPCVHVPAGHLEADYFKRELNIARSVLQSSEGTDSSSSNTQILPLAIGVGFLGWRLDESDGKTAKLLSIALDARVAAVWFAFGNDLGKWVRHVRSIDANRSSPHKTIVFVLVNSLKEAKVAVNDLCADVLVAQGPYRFDFTIHCKSPNVFHCLTSHFSGIEAGGHSSGEAPPLLDLVPEIIKTFTRGLRVGVPESQGESKSVCPPVIGAGGLTTGAQIAALLTLGASGVALGTRFLLTPESLYPPASKTALLAADATSTVRTTVFDDIRGTTGWPASIDGRALRNTALERVERGEKLEDVRQYVEKATREGDAAGMVVWAGTGIGLVTEIKSAGMSSS</sequence>
<evidence type="ECO:0000256" key="3">
    <source>
        <dbReference type="ARBA" id="ARBA00023002"/>
    </source>
</evidence>
<evidence type="ECO:0000256" key="2">
    <source>
        <dbReference type="ARBA" id="ARBA00022643"/>
    </source>
</evidence>
<dbReference type="SUPFAM" id="SSF51412">
    <property type="entry name" value="Inosine monophosphate dehydrogenase (IMPDH)"/>
    <property type="match status" value="1"/>
</dbReference>
<evidence type="ECO:0000313" key="4">
    <source>
        <dbReference type="EMBL" id="THH02724.1"/>
    </source>
</evidence>
<dbReference type="EMBL" id="SGPK01000539">
    <property type="protein sequence ID" value="THH02724.1"/>
    <property type="molecule type" value="Genomic_DNA"/>
</dbReference>
<dbReference type="InterPro" id="IPR004136">
    <property type="entry name" value="NMO"/>
</dbReference>
<dbReference type="PANTHER" id="PTHR32332:SF31">
    <property type="entry name" value="2-NITROPROPANE DIOXYGENASE FAMILY, PUTATIVE (AFU_ORTHOLOGUE AFUA_2G09850)-RELATED"/>
    <property type="match status" value="1"/>
</dbReference>